<dbReference type="EMBL" id="RHPJ01000003">
    <property type="protein sequence ID" value="TGO04705.1"/>
    <property type="molecule type" value="Genomic_DNA"/>
</dbReference>
<sequence length="174" mass="18420">MSRPYAVGLLIVLGLALLALMWVGWRARARRTAGVAAAASEPSAEPTLDVEGVYVSTTTAGEWLDRIAADGLGVRSAVRVQVSPDGVWLRRRGAPDVAVPTADLRGARRESGIAGKVPGRHGLVVLRWQREDRALDTGIRTRYAADRDPLIEAINALTPTAPAPLAGTDAKDPA</sequence>
<protein>
    <submittedName>
        <fullName evidence="3">Integral membrane protein related to pyrimidine synthesis</fullName>
    </submittedName>
</protein>
<gene>
    <name evidence="3" type="ORF">SERN_2298</name>
</gene>
<dbReference type="Pfam" id="PF25362">
    <property type="entry name" value="bPH_11"/>
    <property type="match status" value="1"/>
</dbReference>
<keyword evidence="1" id="KW-0472">Membrane</keyword>
<evidence type="ECO:0000259" key="2">
    <source>
        <dbReference type="Pfam" id="PF25362"/>
    </source>
</evidence>
<feature type="transmembrane region" description="Helical" evidence="1">
    <location>
        <begin position="6"/>
        <end position="25"/>
    </location>
</feature>
<name>A0A4Z1DYB7_9MICO</name>
<evidence type="ECO:0000256" key="1">
    <source>
        <dbReference type="SAM" id="Phobius"/>
    </source>
</evidence>
<keyword evidence="4" id="KW-1185">Reference proteome</keyword>
<keyword evidence="1" id="KW-1133">Transmembrane helix</keyword>
<proteinExistence type="predicted"/>
<comment type="caution">
    <text evidence="3">The sequence shown here is derived from an EMBL/GenBank/DDBJ whole genome shotgun (WGS) entry which is preliminary data.</text>
</comment>
<dbReference type="Proteomes" id="UP000297318">
    <property type="component" value="Unassembled WGS sequence"/>
</dbReference>
<accession>A0A4Z1DYB7</accession>
<dbReference type="InterPro" id="IPR057446">
    <property type="entry name" value="PH_bac"/>
</dbReference>
<evidence type="ECO:0000313" key="3">
    <source>
        <dbReference type="EMBL" id="TGO04705.1"/>
    </source>
</evidence>
<reference evidence="3 4" key="1">
    <citation type="submission" date="2018-11" db="EMBL/GenBank/DDBJ databases">
        <title>Complete genome sequencing of the Actinobacteria Serinibacter sp. K3-2.</title>
        <authorList>
            <person name="Rakitin A.L."/>
            <person name="Beletsky A.V."/>
            <person name="Mardanov A.V."/>
            <person name="Ravin N.V."/>
            <person name="Gromova A.S."/>
            <person name="Filippova S.N."/>
            <person name="Gal'Chenko V.F."/>
        </authorList>
    </citation>
    <scope>NUCLEOTIDE SEQUENCE [LARGE SCALE GENOMIC DNA]</scope>
    <source>
        <strain evidence="3 4">K3-2</strain>
    </source>
</reference>
<dbReference type="RefSeq" id="WP_233251643.1">
    <property type="nucleotide sequence ID" value="NZ_RHPJ01000003.1"/>
</dbReference>
<organism evidence="3 4">
    <name type="scientific">Serinibacter arcticus</name>
    <dbReference type="NCBI Taxonomy" id="1655435"/>
    <lineage>
        <taxon>Bacteria</taxon>
        <taxon>Bacillati</taxon>
        <taxon>Actinomycetota</taxon>
        <taxon>Actinomycetes</taxon>
        <taxon>Micrococcales</taxon>
        <taxon>Beutenbergiaceae</taxon>
        <taxon>Serinibacter</taxon>
    </lineage>
</organism>
<dbReference type="AlphaFoldDB" id="A0A4Z1DYB7"/>
<feature type="domain" description="PH" evidence="2">
    <location>
        <begin position="38"/>
        <end position="154"/>
    </location>
</feature>
<evidence type="ECO:0000313" key="4">
    <source>
        <dbReference type="Proteomes" id="UP000297318"/>
    </source>
</evidence>
<keyword evidence="1" id="KW-0812">Transmembrane</keyword>